<evidence type="ECO:0000256" key="1">
    <source>
        <dbReference type="ARBA" id="ARBA00004141"/>
    </source>
</evidence>
<feature type="transmembrane region" description="Helical" evidence="11">
    <location>
        <begin position="406"/>
        <end position="425"/>
    </location>
</feature>
<evidence type="ECO:0000256" key="8">
    <source>
        <dbReference type="ARBA" id="ARBA00023065"/>
    </source>
</evidence>
<dbReference type="PANTHER" id="PTHR42823:SF3">
    <property type="entry name" value="ATP SYNTHASE SUBUNIT A, CHLOROPLASTIC"/>
    <property type="match status" value="1"/>
</dbReference>
<protein>
    <submittedName>
        <fullName evidence="12">F0F1 ATP synthase subunit A</fullName>
    </submittedName>
</protein>
<evidence type="ECO:0000256" key="4">
    <source>
        <dbReference type="ARBA" id="ARBA00022547"/>
    </source>
</evidence>
<dbReference type="GO" id="GO:0045259">
    <property type="term" value="C:proton-transporting ATP synthase complex"/>
    <property type="evidence" value="ECO:0007669"/>
    <property type="project" value="UniProtKB-KW"/>
</dbReference>
<evidence type="ECO:0000256" key="6">
    <source>
        <dbReference type="ARBA" id="ARBA00022781"/>
    </source>
</evidence>
<dbReference type="InterPro" id="IPR035908">
    <property type="entry name" value="F0_ATP_A_sf"/>
</dbReference>
<dbReference type="RefSeq" id="WP_195169971.1">
    <property type="nucleotide sequence ID" value="NZ_CP062983.1"/>
</dbReference>
<feature type="transmembrane region" description="Helical" evidence="11">
    <location>
        <begin position="476"/>
        <end position="494"/>
    </location>
</feature>
<dbReference type="GO" id="GO:0042777">
    <property type="term" value="P:proton motive force-driven plasma membrane ATP synthesis"/>
    <property type="evidence" value="ECO:0007669"/>
    <property type="project" value="TreeGrafter"/>
</dbReference>
<dbReference type="Proteomes" id="UP000594468">
    <property type="component" value="Chromosome"/>
</dbReference>
<dbReference type="EMBL" id="CP062983">
    <property type="protein sequence ID" value="QPC81900.1"/>
    <property type="molecule type" value="Genomic_DNA"/>
</dbReference>
<dbReference type="GO" id="GO:0005886">
    <property type="term" value="C:plasma membrane"/>
    <property type="evidence" value="ECO:0007669"/>
    <property type="project" value="TreeGrafter"/>
</dbReference>
<keyword evidence="13" id="KW-1185">Reference proteome</keyword>
<keyword evidence="9 11" id="KW-0472">Membrane</keyword>
<feature type="transmembrane region" description="Helical" evidence="11">
    <location>
        <begin position="7"/>
        <end position="30"/>
    </location>
</feature>
<evidence type="ECO:0000256" key="3">
    <source>
        <dbReference type="ARBA" id="ARBA00022448"/>
    </source>
</evidence>
<dbReference type="PANTHER" id="PTHR42823">
    <property type="entry name" value="ATP SYNTHASE SUBUNIT A, CHLOROPLASTIC"/>
    <property type="match status" value="1"/>
</dbReference>
<evidence type="ECO:0000256" key="2">
    <source>
        <dbReference type="ARBA" id="ARBA00006810"/>
    </source>
</evidence>
<comment type="similarity">
    <text evidence="2">Belongs to the ATPase A chain family.</text>
</comment>
<dbReference type="Pfam" id="PF00119">
    <property type="entry name" value="ATP-synt_A"/>
    <property type="match status" value="2"/>
</dbReference>
<keyword evidence="5 11" id="KW-0812">Transmembrane</keyword>
<gene>
    <name evidence="12" type="ORF">G4Y79_19750</name>
</gene>
<comment type="subcellular location">
    <subcellularLocation>
        <location evidence="1">Membrane</location>
        <topology evidence="1">Multi-pass membrane protein</topology>
    </subcellularLocation>
</comment>
<feature type="transmembrane region" description="Helical" evidence="11">
    <location>
        <begin position="73"/>
        <end position="91"/>
    </location>
</feature>
<name>A0A7S8ICU4_9CHLR</name>
<dbReference type="Gene3D" id="1.20.120.220">
    <property type="entry name" value="ATP synthase, F0 complex, subunit A"/>
    <property type="match status" value="1"/>
</dbReference>
<keyword evidence="3" id="KW-0813">Transport</keyword>
<keyword evidence="6" id="KW-0375">Hydrogen ion transport</keyword>
<keyword evidence="4" id="KW-0138">CF(0)</keyword>
<keyword evidence="10" id="KW-0066">ATP synthesis</keyword>
<proteinExistence type="inferred from homology"/>
<evidence type="ECO:0000313" key="12">
    <source>
        <dbReference type="EMBL" id="QPC81900.1"/>
    </source>
</evidence>
<dbReference type="SUPFAM" id="SSF81336">
    <property type="entry name" value="F1F0 ATP synthase subunit A"/>
    <property type="match status" value="1"/>
</dbReference>
<feature type="transmembrane region" description="Helical" evidence="11">
    <location>
        <begin position="132"/>
        <end position="150"/>
    </location>
</feature>
<keyword evidence="8" id="KW-0406">Ion transport</keyword>
<evidence type="ECO:0000313" key="13">
    <source>
        <dbReference type="Proteomes" id="UP000594468"/>
    </source>
</evidence>
<dbReference type="InterPro" id="IPR000568">
    <property type="entry name" value="ATP_synth_F0_asu"/>
</dbReference>
<accession>A0A7S8ICU4</accession>
<dbReference type="PROSITE" id="PS51257">
    <property type="entry name" value="PROKAR_LIPOPROTEIN"/>
    <property type="match status" value="1"/>
</dbReference>
<evidence type="ECO:0000256" key="7">
    <source>
        <dbReference type="ARBA" id="ARBA00022989"/>
    </source>
</evidence>
<reference evidence="12 13" key="1">
    <citation type="submission" date="2020-02" db="EMBL/GenBank/DDBJ databases">
        <authorList>
            <person name="Zheng R.K."/>
            <person name="Sun C.M."/>
        </authorList>
    </citation>
    <scope>NUCLEOTIDE SEQUENCE [LARGE SCALE GENOMIC DNA]</scope>
    <source>
        <strain evidence="13">rifampicinis</strain>
    </source>
</reference>
<evidence type="ECO:0000256" key="5">
    <source>
        <dbReference type="ARBA" id="ARBA00022692"/>
    </source>
</evidence>
<dbReference type="AlphaFoldDB" id="A0A7S8ICU4"/>
<evidence type="ECO:0000256" key="11">
    <source>
        <dbReference type="SAM" id="Phobius"/>
    </source>
</evidence>
<dbReference type="GO" id="GO:0046933">
    <property type="term" value="F:proton-transporting ATP synthase activity, rotational mechanism"/>
    <property type="evidence" value="ECO:0007669"/>
    <property type="project" value="TreeGrafter"/>
</dbReference>
<evidence type="ECO:0000256" key="9">
    <source>
        <dbReference type="ARBA" id="ARBA00023136"/>
    </source>
</evidence>
<feature type="transmembrane region" description="Helical" evidence="11">
    <location>
        <begin position="500"/>
        <end position="525"/>
    </location>
</feature>
<evidence type="ECO:0000256" key="10">
    <source>
        <dbReference type="ARBA" id="ARBA00023310"/>
    </source>
</evidence>
<dbReference type="KEGG" id="pmet:G4Y79_19750"/>
<keyword evidence="7 11" id="KW-1133">Transmembrane helix</keyword>
<organism evidence="12 13">
    <name type="scientific">Phototrophicus methaneseepsis</name>
    <dbReference type="NCBI Taxonomy" id="2710758"/>
    <lineage>
        <taxon>Bacteria</taxon>
        <taxon>Bacillati</taxon>
        <taxon>Chloroflexota</taxon>
        <taxon>Candidatus Thermofontia</taxon>
        <taxon>Phototrophicales</taxon>
        <taxon>Phototrophicaceae</taxon>
        <taxon>Phototrophicus</taxon>
    </lineage>
</organism>
<dbReference type="InterPro" id="IPR045082">
    <property type="entry name" value="ATP_syn_F0_a_bact/chloroplast"/>
</dbReference>
<sequence length="543" mass="58586">MSTNQRGCLYLVGLVIFAFFGCFLFPFIVLPAWGTAVTLPVITVPAEYYIEGWAGFLSPIQAIFPDFQLVNTLGGALLANIIVLLIAFFAWRASKGWTKEVPGRFQGVVELIGSMWWGLTRDQAGTKPKVKYILFPLVASIFLFLLAGNLGKLLPGVETVGVLHCADYDPVVLNGFPVSELGSFTGQPYFVLKNDAALNTGTPASDESYHRCEAMMGIDAYESYLPTQLDPFRDQKVTYLTEEGDTLEEVAEYFNTVRIPDLLTAELDDGSEYVDVEYEGYAPVEISPESIIEANTADDGTVNLVAAGADAHEAAEDHSEEAAEEVVEEAAEGEETAEVEEAVAEEAAAEEAEHELEDVVAIGPTTELEAGQEIVIREALVGAEATTFTNQLFTVAPFVRGVATDLSFTIGLALLAFVAIQAFGISELGLNYFQKFINVHALGSVAKHPLGAIDFVVGLFEIISEIGKIISLSFRLFGALFAGSVLFVVIMFLVGTTVPVVILALELIVGTAQAAVFAILTMLFCAQAMVSHVHEEDHVEAHV</sequence>